<keyword evidence="2 3" id="KW-0802">TPR repeat</keyword>
<feature type="repeat" description="TPR" evidence="3">
    <location>
        <begin position="126"/>
        <end position="159"/>
    </location>
</feature>
<feature type="repeat" description="TPR" evidence="3">
    <location>
        <begin position="261"/>
        <end position="294"/>
    </location>
</feature>
<dbReference type="InterPro" id="IPR019734">
    <property type="entry name" value="TPR_rpt"/>
</dbReference>
<evidence type="ECO:0000259" key="4">
    <source>
        <dbReference type="Pfam" id="PF09976"/>
    </source>
</evidence>
<dbReference type="KEGG" id="ttc:FOKN1_2339"/>
<proteinExistence type="predicted"/>
<dbReference type="SMART" id="SM00028">
    <property type="entry name" value="TPR"/>
    <property type="match status" value="19"/>
</dbReference>
<reference evidence="5 6" key="1">
    <citation type="submission" date="2017-05" db="EMBL/GenBank/DDBJ databases">
        <title>Thiocyanate degradation by Thiohalobacter thiocyanaticus FOKN1.</title>
        <authorList>
            <person name="Oshiki M."/>
            <person name="Fukushima T."/>
            <person name="Kawano S."/>
            <person name="Nakagawa J."/>
        </authorList>
    </citation>
    <scope>NUCLEOTIDE SEQUENCE [LARGE SCALE GENOMIC DNA]</scope>
    <source>
        <strain evidence="5 6">FOKN1</strain>
    </source>
</reference>
<feature type="domain" description="Ancillary SecYEG translocon subunit/Cell division coordinator CpoB TPR" evidence="4">
    <location>
        <begin position="610"/>
        <end position="735"/>
    </location>
</feature>
<dbReference type="InterPro" id="IPR014266">
    <property type="entry name" value="PEP-CTERM_TPR_PrsT"/>
</dbReference>
<dbReference type="RefSeq" id="WP_172844297.1">
    <property type="nucleotide sequence ID" value="NZ_AP018052.1"/>
</dbReference>
<feature type="repeat" description="TPR" evidence="3">
    <location>
        <begin position="295"/>
        <end position="328"/>
    </location>
</feature>
<feature type="repeat" description="TPR" evidence="3">
    <location>
        <begin position="363"/>
        <end position="396"/>
    </location>
</feature>
<dbReference type="PROSITE" id="PS50005">
    <property type="entry name" value="TPR"/>
    <property type="match status" value="4"/>
</dbReference>
<evidence type="ECO:0000313" key="6">
    <source>
        <dbReference type="Proteomes" id="UP000218765"/>
    </source>
</evidence>
<dbReference type="Gene3D" id="1.25.40.10">
    <property type="entry name" value="Tetratricopeptide repeat domain"/>
    <property type="match status" value="6"/>
</dbReference>
<dbReference type="PANTHER" id="PTHR45586:SF1">
    <property type="entry name" value="LIPOPOLYSACCHARIDE ASSEMBLY PROTEIN B"/>
    <property type="match status" value="1"/>
</dbReference>
<dbReference type="EMBL" id="AP018052">
    <property type="protein sequence ID" value="BAZ94713.1"/>
    <property type="molecule type" value="Genomic_DNA"/>
</dbReference>
<dbReference type="AlphaFoldDB" id="A0A1Z4VT87"/>
<sequence length="920" mass="101374">MHASTRLIRGMIAGLLLPITAVAADYLEEARDYYARQEYRAAVIQLKNALKEAPDNRDARLLLARIHLETGDAAAAEKEFRQARRLKAARADWVTGLAQSLLRQARFDEVLQEIEVTADDPAALAADIRVLRAQALMAQGELTQAEEQFRQALTLDDKHADAHLGLAQLAYNAGDHAQAHQLVDRALDSDRGSYSANLVKAQILAAEKRPEAVTWFDRALEVRPDDIVARLGKAQALIVQGEFSAARPVVDELLEVLPENAQVIHLDGLLEFSAGNHDQALAAFNKVLSVQPKHAPAMLFLGTIHHQRGNLDQARLYLSDYLEYAPAHVPARQMLGSISLQQGKVKEAIEIMQPAAEAARDNAGYLAQLGAAYMQVGEVERAMEYLERAREIAPEALPVQAQLAMGRILQGDRETGLEELRSLTDAEGGMGYDRLLVMSYMALEDHAAALRAVEAMRNRYPDSAEAANLHAVVQLAMGERRAARQTLQQAIDADPAFSAAYINLANVEFQDGNAAAAADILERAERQGAGSPGVLLARARLAEATGDRKGAADLYRKAYEGHESELQPGLAYADYLARNDELNKALVVLSDLDRRHPGQPRVLAKLGLVQINSGNHANAEATIRSLVEKTPENGYAHYLLGRLHLARNETGKAIAPLERALELGVEDIEARILLTEAYAAQGQDDKALALIERTQEEYADIGLGFELEGDFHMRRQAPAEALEAYRQAYARSATRPLMTKLYRVHKAQGDTGPARTVLETWLQSYPDDTDVRLIYASDLGRAGESAAALEEYQTVLERQPDNVPALNNAAVIAAETDPERGLEYAARAYELSASRPEIIDTYGWLLLKNDRPVEAERLLKEAAVLAPHIPDIRYHLAAAYHRNGKNKAALLELREIERRFDELSRPEQARSLYQQLNSAD</sequence>
<dbReference type="NCBIfam" id="TIGR02917">
    <property type="entry name" value="PEP_TPR_lipo"/>
    <property type="match status" value="1"/>
</dbReference>
<dbReference type="Pfam" id="PF13432">
    <property type="entry name" value="TPR_16"/>
    <property type="match status" value="2"/>
</dbReference>
<keyword evidence="6" id="KW-1185">Reference proteome</keyword>
<dbReference type="InterPro" id="IPR051012">
    <property type="entry name" value="CellSynth/LPSAsmb/PSIAsmb"/>
</dbReference>
<dbReference type="PROSITE" id="PS50293">
    <property type="entry name" value="TPR_REGION"/>
    <property type="match status" value="1"/>
</dbReference>
<dbReference type="InterPro" id="IPR011990">
    <property type="entry name" value="TPR-like_helical_dom_sf"/>
</dbReference>
<evidence type="ECO:0000256" key="3">
    <source>
        <dbReference type="PROSITE-ProRule" id="PRU00339"/>
    </source>
</evidence>
<dbReference type="Proteomes" id="UP000218765">
    <property type="component" value="Chromosome"/>
</dbReference>
<evidence type="ECO:0000256" key="2">
    <source>
        <dbReference type="ARBA" id="ARBA00022803"/>
    </source>
</evidence>
<name>A0A1Z4VT87_9GAMM</name>
<dbReference type="PANTHER" id="PTHR45586">
    <property type="entry name" value="TPR REPEAT-CONTAINING PROTEIN PA4667"/>
    <property type="match status" value="1"/>
</dbReference>
<protein>
    <submittedName>
        <fullName evidence="5">Tetratricopeptide</fullName>
    </submittedName>
</protein>
<evidence type="ECO:0000256" key="1">
    <source>
        <dbReference type="ARBA" id="ARBA00022737"/>
    </source>
</evidence>
<dbReference type="Pfam" id="PF14559">
    <property type="entry name" value="TPR_19"/>
    <property type="match status" value="5"/>
</dbReference>
<dbReference type="SUPFAM" id="SSF48452">
    <property type="entry name" value="TPR-like"/>
    <property type="match status" value="4"/>
</dbReference>
<dbReference type="Pfam" id="PF09976">
    <property type="entry name" value="TPR_21"/>
    <property type="match status" value="1"/>
</dbReference>
<organism evidence="5 6">
    <name type="scientific">Thiohalobacter thiocyanaticus</name>
    <dbReference type="NCBI Taxonomy" id="585455"/>
    <lineage>
        <taxon>Bacteria</taxon>
        <taxon>Pseudomonadati</taxon>
        <taxon>Pseudomonadota</taxon>
        <taxon>Gammaproteobacteria</taxon>
        <taxon>Thiohalobacterales</taxon>
        <taxon>Thiohalobacteraceae</taxon>
        <taxon>Thiohalobacter</taxon>
    </lineage>
</organism>
<evidence type="ECO:0000313" key="5">
    <source>
        <dbReference type="EMBL" id="BAZ94713.1"/>
    </source>
</evidence>
<keyword evidence="1" id="KW-0677">Repeat</keyword>
<accession>A0A1Z4VT87</accession>
<dbReference type="InterPro" id="IPR018704">
    <property type="entry name" value="SecYEG/CpoB_TPR"/>
</dbReference>
<gene>
    <name evidence="5" type="ORF">FOKN1_2339</name>
</gene>